<dbReference type="EMBL" id="JASPKZ010003850">
    <property type="protein sequence ID" value="KAJ9592018.1"/>
    <property type="molecule type" value="Genomic_DNA"/>
</dbReference>
<protein>
    <submittedName>
        <fullName evidence="1">Uncharacterized protein</fullName>
    </submittedName>
</protein>
<gene>
    <name evidence="1" type="ORF">L9F63_001457</name>
</gene>
<dbReference type="AlphaFoldDB" id="A0AAD8EJ07"/>
<feature type="non-terminal residue" evidence="1">
    <location>
        <position position="86"/>
    </location>
</feature>
<sequence>GVQALDHEVRPPEICSYGFLVSLWKQLCSGLLPFPWHISNIPNTKIESTYEISTRLSVFSPSIRFLTKVWHPNVYELQMQQPYETL</sequence>
<name>A0AAD8EJ07_DIPPU</name>
<comment type="caution">
    <text evidence="1">The sequence shown here is derived from an EMBL/GenBank/DDBJ whole genome shotgun (WGS) entry which is preliminary data.</text>
</comment>
<evidence type="ECO:0000313" key="2">
    <source>
        <dbReference type="Proteomes" id="UP001233999"/>
    </source>
</evidence>
<keyword evidence="2" id="KW-1185">Reference proteome</keyword>
<feature type="non-terminal residue" evidence="1">
    <location>
        <position position="1"/>
    </location>
</feature>
<evidence type="ECO:0000313" key="1">
    <source>
        <dbReference type="EMBL" id="KAJ9592018.1"/>
    </source>
</evidence>
<proteinExistence type="predicted"/>
<dbReference type="Proteomes" id="UP001233999">
    <property type="component" value="Unassembled WGS sequence"/>
</dbReference>
<accession>A0AAD8EJ07</accession>
<reference evidence="1" key="1">
    <citation type="journal article" date="2023" name="IScience">
        <title>Live-bearing cockroach genome reveals convergent evolutionary mechanisms linked to viviparity in insects and beyond.</title>
        <authorList>
            <person name="Fouks B."/>
            <person name="Harrison M.C."/>
            <person name="Mikhailova A.A."/>
            <person name="Marchal E."/>
            <person name="English S."/>
            <person name="Carruthers M."/>
            <person name="Jennings E.C."/>
            <person name="Chiamaka E.L."/>
            <person name="Frigard R.A."/>
            <person name="Pippel M."/>
            <person name="Attardo G.M."/>
            <person name="Benoit J.B."/>
            <person name="Bornberg-Bauer E."/>
            <person name="Tobe S.S."/>
        </authorList>
    </citation>
    <scope>NUCLEOTIDE SEQUENCE</scope>
    <source>
        <strain evidence="1">Stay&amp;Tobe</strain>
    </source>
</reference>
<organism evidence="1 2">
    <name type="scientific">Diploptera punctata</name>
    <name type="common">Pacific beetle cockroach</name>
    <dbReference type="NCBI Taxonomy" id="6984"/>
    <lineage>
        <taxon>Eukaryota</taxon>
        <taxon>Metazoa</taxon>
        <taxon>Ecdysozoa</taxon>
        <taxon>Arthropoda</taxon>
        <taxon>Hexapoda</taxon>
        <taxon>Insecta</taxon>
        <taxon>Pterygota</taxon>
        <taxon>Neoptera</taxon>
        <taxon>Polyneoptera</taxon>
        <taxon>Dictyoptera</taxon>
        <taxon>Blattodea</taxon>
        <taxon>Blaberoidea</taxon>
        <taxon>Blaberidae</taxon>
        <taxon>Diplopterinae</taxon>
        <taxon>Diploptera</taxon>
    </lineage>
</organism>
<reference evidence="1" key="2">
    <citation type="submission" date="2023-05" db="EMBL/GenBank/DDBJ databases">
        <authorList>
            <person name="Fouks B."/>
        </authorList>
    </citation>
    <scope>NUCLEOTIDE SEQUENCE</scope>
    <source>
        <strain evidence="1">Stay&amp;Tobe</strain>
        <tissue evidence="1">Testes</tissue>
    </source>
</reference>